<organism evidence="2 3">
    <name type="scientific">Nocardioides gansuensis</name>
    <dbReference type="NCBI Taxonomy" id="2138300"/>
    <lineage>
        <taxon>Bacteria</taxon>
        <taxon>Bacillati</taxon>
        <taxon>Actinomycetota</taxon>
        <taxon>Actinomycetes</taxon>
        <taxon>Propionibacteriales</taxon>
        <taxon>Nocardioidaceae</taxon>
        <taxon>Nocardioides</taxon>
    </lineage>
</organism>
<proteinExistence type="predicted"/>
<dbReference type="InterPro" id="IPR029903">
    <property type="entry name" value="RmlD-like-bd"/>
</dbReference>
<dbReference type="Gene3D" id="3.40.50.720">
    <property type="entry name" value="NAD(P)-binding Rossmann-like Domain"/>
    <property type="match status" value="1"/>
</dbReference>
<evidence type="ECO:0000259" key="1">
    <source>
        <dbReference type="Pfam" id="PF04321"/>
    </source>
</evidence>
<dbReference type="InterPro" id="IPR036291">
    <property type="entry name" value="NAD(P)-bd_dom_sf"/>
</dbReference>
<keyword evidence="3" id="KW-1185">Reference proteome</keyword>
<evidence type="ECO:0000313" key="2">
    <source>
        <dbReference type="EMBL" id="PVG82481.1"/>
    </source>
</evidence>
<protein>
    <submittedName>
        <fullName evidence="2">dTDP-4-dehydrorhamnose reductase</fullName>
    </submittedName>
</protein>
<dbReference type="PANTHER" id="PTHR43242">
    <property type="entry name" value="NAD(P)-BINDING ROSSMANN-FOLD SUPERFAMILY PROTEIN"/>
    <property type="match status" value="1"/>
</dbReference>
<dbReference type="Pfam" id="PF04321">
    <property type="entry name" value="RmlD_sub_bind"/>
    <property type="match status" value="1"/>
</dbReference>
<evidence type="ECO:0000313" key="3">
    <source>
        <dbReference type="Proteomes" id="UP000246018"/>
    </source>
</evidence>
<dbReference type="SUPFAM" id="SSF51735">
    <property type="entry name" value="NAD(P)-binding Rossmann-fold domains"/>
    <property type="match status" value="1"/>
</dbReference>
<comment type="caution">
    <text evidence="2">The sequence shown here is derived from an EMBL/GenBank/DDBJ whole genome shotgun (WGS) entry which is preliminary data.</text>
</comment>
<accession>A0A2T8F9R9</accession>
<name>A0A2T8F9R9_9ACTN</name>
<gene>
    <name evidence="2" type="ORF">DDE18_13585</name>
</gene>
<dbReference type="AlphaFoldDB" id="A0A2T8F9R9"/>
<feature type="domain" description="RmlD-like substrate binding" evidence="1">
    <location>
        <begin position="8"/>
        <end position="264"/>
    </location>
</feature>
<dbReference type="OrthoDB" id="25118at2"/>
<dbReference type="EMBL" id="QDGZ01000005">
    <property type="protein sequence ID" value="PVG82481.1"/>
    <property type="molecule type" value="Genomic_DNA"/>
</dbReference>
<reference evidence="2 3" key="1">
    <citation type="submission" date="2018-04" db="EMBL/GenBank/DDBJ databases">
        <title>Genome of Nocardioides gansuensis WSJ-1.</title>
        <authorList>
            <person name="Wu S."/>
            <person name="Wang G."/>
        </authorList>
    </citation>
    <scope>NUCLEOTIDE SEQUENCE [LARGE SCALE GENOMIC DNA]</scope>
    <source>
        <strain evidence="2 3">WSJ-1</strain>
    </source>
</reference>
<sequence length="278" mass="29201">MVALVVRTLLVVGGSGFLGSHVVRAARESGWRVHATSTSGRPAGDVPWHRLDLRDCTAVTRVLDAVAPDAVVNAGAALRGGAEADRTVNADGAVRLATALTAGPARLVHVSTDCVHGGREEPYLDDEPPTPVAWSYAEAKAAAEEAILALGSDAVVVRPAPVLGEPGGDRGPHEHFDASYFTDMVRMPVVVTDLAAILVELAETAHRGTMHAAGPQEVDRWRLARAIARQAGADPEEVRATSLASSGLARPGVLRLDTARARTLRTRLRAVGEILPLE</sequence>
<dbReference type="PANTHER" id="PTHR43242:SF1">
    <property type="entry name" value="NAD(P)-BINDING ROSSMANN-FOLD SUPERFAMILY PROTEIN"/>
    <property type="match status" value="1"/>
</dbReference>
<dbReference type="Proteomes" id="UP000246018">
    <property type="component" value="Unassembled WGS sequence"/>
</dbReference>